<name>A0A5N6XSI1_9EURO</name>
<evidence type="ECO:0000313" key="1">
    <source>
        <dbReference type="EMBL" id="KAE8335663.1"/>
    </source>
</evidence>
<reference evidence="1" key="1">
    <citation type="submission" date="2019-04" db="EMBL/GenBank/DDBJ databases">
        <title>Friends and foes A comparative genomics study of 23 Aspergillus species from section Flavi.</title>
        <authorList>
            <consortium name="DOE Joint Genome Institute"/>
            <person name="Kjaerbolling I."/>
            <person name="Vesth T."/>
            <person name="Frisvad J.C."/>
            <person name="Nybo J.L."/>
            <person name="Theobald S."/>
            <person name="Kildgaard S."/>
            <person name="Isbrandt T."/>
            <person name="Kuo A."/>
            <person name="Sato A."/>
            <person name="Lyhne E.K."/>
            <person name="Kogle M.E."/>
            <person name="Wiebenga A."/>
            <person name="Kun R.S."/>
            <person name="Lubbers R.J."/>
            <person name="Makela M.R."/>
            <person name="Barry K."/>
            <person name="Chovatia M."/>
            <person name="Clum A."/>
            <person name="Daum C."/>
            <person name="Haridas S."/>
            <person name="He G."/>
            <person name="LaButti K."/>
            <person name="Lipzen A."/>
            <person name="Mondo S."/>
            <person name="Riley R."/>
            <person name="Salamov A."/>
            <person name="Simmons B.A."/>
            <person name="Magnuson J.K."/>
            <person name="Henrissat B."/>
            <person name="Mortensen U.H."/>
            <person name="Larsen T.O."/>
            <person name="Devries R.P."/>
            <person name="Grigoriev I.V."/>
            <person name="Machida M."/>
            <person name="Baker S.E."/>
            <person name="Andersen M.R."/>
        </authorList>
    </citation>
    <scope>NUCLEOTIDE SEQUENCE</scope>
    <source>
        <strain evidence="1">CBS 117612</strain>
    </source>
</reference>
<gene>
    <name evidence="1" type="ORF">BDV24DRAFT_5552</name>
</gene>
<sequence>MSLLFNILHVLMPHLFHHLKPVDMTHLRRSVVRSLQHLHYIWALGFHSFPALVQLFWHSMALLSFLLVSQVWVFGICGWDGEGKVCNVFCLNFRCTVVHLCSRHTETPGRLLCSFTYLGRPRSGEIPLYMHSFGVCEYRYLDLFVA</sequence>
<proteinExistence type="predicted"/>
<accession>A0A5N6XSI1</accession>
<protein>
    <submittedName>
        <fullName evidence="1">Uncharacterized protein</fullName>
    </submittedName>
</protein>
<dbReference type="EMBL" id="ML737212">
    <property type="protein sequence ID" value="KAE8335663.1"/>
    <property type="molecule type" value="Genomic_DNA"/>
</dbReference>
<dbReference type="AlphaFoldDB" id="A0A5N6XSI1"/>
<dbReference type="Proteomes" id="UP000325558">
    <property type="component" value="Unassembled WGS sequence"/>
</dbReference>
<organism evidence="1">
    <name type="scientific">Aspergillus arachidicola</name>
    <dbReference type="NCBI Taxonomy" id="656916"/>
    <lineage>
        <taxon>Eukaryota</taxon>
        <taxon>Fungi</taxon>
        <taxon>Dikarya</taxon>
        <taxon>Ascomycota</taxon>
        <taxon>Pezizomycotina</taxon>
        <taxon>Eurotiomycetes</taxon>
        <taxon>Eurotiomycetidae</taxon>
        <taxon>Eurotiales</taxon>
        <taxon>Aspergillaceae</taxon>
        <taxon>Aspergillus</taxon>
        <taxon>Aspergillus subgen. Circumdati</taxon>
    </lineage>
</organism>
<dbReference type="OrthoDB" id="4508745at2759"/>